<accession>A0A934W0R5</accession>
<evidence type="ECO:0000256" key="1">
    <source>
        <dbReference type="SAM" id="MobiDB-lite"/>
    </source>
</evidence>
<evidence type="ECO:0000313" key="3">
    <source>
        <dbReference type="Proteomes" id="UP000640485"/>
    </source>
</evidence>
<feature type="region of interest" description="Disordered" evidence="1">
    <location>
        <begin position="1"/>
        <end position="41"/>
    </location>
</feature>
<feature type="compositionally biased region" description="Basic and acidic residues" evidence="1">
    <location>
        <begin position="25"/>
        <end position="39"/>
    </location>
</feature>
<reference evidence="2" key="1">
    <citation type="submission" date="2021-01" db="EMBL/GenBank/DDBJ databases">
        <title>Paracoccus amoyensis sp. nov., isolated from the surface seawater along the coast of Xiamen Island, China.</title>
        <authorList>
            <person name="Lyu L."/>
        </authorList>
    </citation>
    <scope>NUCLEOTIDE SEQUENCE</scope>
    <source>
        <strain evidence="2">MJ17</strain>
    </source>
</reference>
<dbReference type="EMBL" id="JAEPRQ010000002">
    <property type="protein sequence ID" value="MBK4216044.1"/>
    <property type="molecule type" value="Genomic_DNA"/>
</dbReference>
<name>A0A934W0R5_9RHOB</name>
<keyword evidence="3" id="KW-1185">Reference proteome</keyword>
<dbReference type="RefSeq" id="WP_200685560.1">
    <property type="nucleotide sequence ID" value="NZ_JAEPRQ010000002.1"/>
</dbReference>
<proteinExistence type="predicted"/>
<protein>
    <submittedName>
        <fullName evidence="2">Uncharacterized protein</fullName>
    </submittedName>
</protein>
<organism evidence="2 3">
    <name type="scientific">Paracoccus caeni</name>
    <dbReference type="NCBI Taxonomy" id="657651"/>
    <lineage>
        <taxon>Bacteria</taxon>
        <taxon>Pseudomonadati</taxon>
        <taxon>Pseudomonadota</taxon>
        <taxon>Alphaproteobacteria</taxon>
        <taxon>Rhodobacterales</taxon>
        <taxon>Paracoccaceae</taxon>
        <taxon>Paracoccus</taxon>
    </lineage>
</organism>
<dbReference type="AlphaFoldDB" id="A0A934W0R5"/>
<gene>
    <name evidence="2" type="ORF">JJJ17_08915</name>
</gene>
<sequence>MQDHDNRGASAPAHLSEDNGEGPEEDRRKSANPTRRPESFDILTKIARDPRRERHSLAVPPTSPISLTCFGDGLSAAGRLRINAAQMTARPHPYSHHRGNHVS</sequence>
<dbReference type="Proteomes" id="UP000640485">
    <property type="component" value="Unassembled WGS sequence"/>
</dbReference>
<comment type="caution">
    <text evidence="2">The sequence shown here is derived from an EMBL/GenBank/DDBJ whole genome shotgun (WGS) entry which is preliminary data.</text>
</comment>
<evidence type="ECO:0000313" key="2">
    <source>
        <dbReference type="EMBL" id="MBK4216044.1"/>
    </source>
</evidence>